<dbReference type="EMBL" id="JAANQT010007790">
    <property type="protein sequence ID" value="KAG1285174.1"/>
    <property type="molecule type" value="Genomic_DNA"/>
</dbReference>
<name>A0A9P6WTQ2_RHIOR</name>
<evidence type="ECO:0000256" key="2">
    <source>
        <dbReference type="ARBA" id="ARBA00022692"/>
    </source>
</evidence>
<dbReference type="InterPro" id="IPR035906">
    <property type="entry name" value="MetI-like_sf"/>
</dbReference>
<evidence type="ECO:0000256" key="3">
    <source>
        <dbReference type="ARBA" id="ARBA00022989"/>
    </source>
</evidence>
<dbReference type="InterPro" id="IPR000515">
    <property type="entry name" value="MetI-like"/>
</dbReference>
<evidence type="ECO:0000256" key="1">
    <source>
        <dbReference type="ARBA" id="ARBA00004141"/>
    </source>
</evidence>
<dbReference type="CDD" id="cd06261">
    <property type="entry name" value="TM_PBP2"/>
    <property type="match status" value="1"/>
</dbReference>
<organism evidence="6 7">
    <name type="scientific">Rhizopus oryzae</name>
    <name type="common">Mucormycosis agent</name>
    <name type="synonym">Rhizopus arrhizus var. delemar</name>
    <dbReference type="NCBI Taxonomy" id="64495"/>
    <lineage>
        <taxon>Eukaryota</taxon>
        <taxon>Fungi</taxon>
        <taxon>Fungi incertae sedis</taxon>
        <taxon>Mucoromycota</taxon>
        <taxon>Mucoromycotina</taxon>
        <taxon>Mucoromycetes</taxon>
        <taxon>Mucorales</taxon>
        <taxon>Mucorineae</taxon>
        <taxon>Rhizopodaceae</taxon>
        <taxon>Rhizopus</taxon>
    </lineage>
</organism>
<evidence type="ECO:0000313" key="7">
    <source>
        <dbReference type="Proteomes" id="UP000716291"/>
    </source>
</evidence>
<keyword evidence="3 5" id="KW-1133">Transmembrane helix</keyword>
<dbReference type="Proteomes" id="UP000716291">
    <property type="component" value="Unassembled WGS sequence"/>
</dbReference>
<dbReference type="Gene3D" id="2.140.10.30">
    <property type="entry name" value="Dipeptidylpeptidase IV, N-terminal domain"/>
    <property type="match status" value="1"/>
</dbReference>
<evidence type="ECO:0000256" key="4">
    <source>
        <dbReference type="ARBA" id="ARBA00023136"/>
    </source>
</evidence>
<sequence length="150" mass="16420">MPKIAFVPIFYLWLGSDYAVYGMAVAIAVFVTIMVVYAGFRGIDLTKVKLAHTFGASRWQGLTKVVLPGTETLSDEEKARRERQRIAAMTGIVDYQWSPDAQRLLFPLGGALYLYDLKQQGQAAVRQLTHGEGFATDAKLSPKGAASSCS</sequence>
<dbReference type="AlphaFoldDB" id="A0A9P6WTQ2"/>
<dbReference type="GO" id="GO:0055085">
    <property type="term" value="P:transmembrane transport"/>
    <property type="evidence" value="ECO:0007669"/>
    <property type="project" value="InterPro"/>
</dbReference>
<dbReference type="SUPFAM" id="SSF82171">
    <property type="entry name" value="DPP6 N-terminal domain-like"/>
    <property type="match status" value="1"/>
</dbReference>
<dbReference type="GO" id="GO:0016020">
    <property type="term" value="C:membrane"/>
    <property type="evidence" value="ECO:0007669"/>
    <property type="project" value="UniProtKB-SubCell"/>
</dbReference>
<keyword evidence="7" id="KW-1185">Reference proteome</keyword>
<comment type="subcellular location">
    <subcellularLocation>
        <location evidence="1">Membrane</location>
        <topology evidence="1">Multi-pass membrane protein</topology>
    </subcellularLocation>
</comment>
<reference evidence="6" key="1">
    <citation type="journal article" date="2020" name="Microb. Genom.">
        <title>Genetic diversity of clinical and environmental Mucorales isolates obtained from an investigation of mucormycosis cases among solid organ transplant recipients.</title>
        <authorList>
            <person name="Nguyen M.H."/>
            <person name="Kaul D."/>
            <person name="Muto C."/>
            <person name="Cheng S.J."/>
            <person name="Richter R.A."/>
            <person name="Bruno V.M."/>
            <person name="Liu G."/>
            <person name="Beyhan S."/>
            <person name="Sundermann A.J."/>
            <person name="Mounaud S."/>
            <person name="Pasculle A.W."/>
            <person name="Nierman W.C."/>
            <person name="Driscoll E."/>
            <person name="Cumbie R."/>
            <person name="Clancy C.J."/>
            <person name="Dupont C.L."/>
        </authorList>
    </citation>
    <scope>NUCLEOTIDE SEQUENCE</scope>
    <source>
        <strain evidence="6">GL11</strain>
    </source>
</reference>
<keyword evidence="4 5" id="KW-0472">Membrane</keyword>
<evidence type="ECO:0000256" key="5">
    <source>
        <dbReference type="SAM" id="Phobius"/>
    </source>
</evidence>
<gene>
    <name evidence="6" type="ORF">G6F64_014271</name>
</gene>
<evidence type="ECO:0000313" key="6">
    <source>
        <dbReference type="EMBL" id="KAG1285174.1"/>
    </source>
</evidence>
<feature type="transmembrane region" description="Helical" evidence="5">
    <location>
        <begin position="20"/>
        <end position="40"/>
    </location>
</feature>
<keyword evidence="2 5" id="KW-0812">Transmembrane</keyword>
<proteinExistence type="predicted"/>
<comment type="caution">
    <text evidence="6">The sequence shown here is derived from an EMBL/GenBank/DDBJ whole genome shotgun (WGS) entry which is preliminary data.</text>
</comment>
<accession>A0A9P6WTQ2</accession>
<dbReference type="SUPFAM" id="SSF161098">
    <property type="entry name" value="MetI-like"/>
    <property type="match status" value="1"/>
</dbReference>
<protein>
    <submittedName>
        <fullName evidence="6">Uncharacterized protein</fullName>
    </submittedName>
</protein>